<keyword evidence="5" id="KW-1185">Reference proteome</keyword>
<dbReference type="SUPFAM" id="SSF46689">
    <property type="entry name" value="Homeodomain-like"/>
    <property type="match status" value="1"/>
</dbReference>
<dbReference type="PANTHER" id="PTHR43479">
    <property type="entry name" value="ACREF/ENVCD OPERON REPRESSOR-RELATED"/>
    <property type="match status" value="1"/>
</dbReference>
<protein>
    <submittedName>
        <fullName evidence="4">TetR/AcrR family transcriptional regulator</fullName>
    </submittedName>
</protein>
<evidence type="ECO:0000313" key="4">
    <source>
        <dbReference type="EMBL" id="MFC6322414.1"/>
    </source>
</evidence>
<feature type="DNA-binding region" description="H-T-H motif" evidence="2">
    <location>
        <begin position="32"/>
        <end position="51"/>
    </location>
</feature>
<sequence>MTKREIATAATREKLINTAENILQKNGYEKMSVADIAKTSGVAKGTFYNYFEKKEDIIFELNKRHMDDLSDQIDDLAKEPAENSIRLYLTNFLQIVVNSKVNMARQWVRFVASSSNQDKWQYDNKLLQKLFKGLITNQKLKPSIPIDDISLLLITEVYGIIFSWCISPTTIDPVTSMNKFCDIQLNSLLEPYFI</sequence>
<organism evidence="4 5">
    <name type="scientific">Companilactobacillus baiquanensis</name>
    <dbReference type="NCBI Taxonomy" id="2486005"/>
    <lineage>
        <taxon>Bacteria</taxon>
        <taxon>Bacillati</taxon>
        <taxon>Bacillota</taxon>
        <taxon>Bacilli</taxon>
        <taxon>Lactobacillales</taxon>
        <taxon>Lactobacillaceae</taxon>
        <taxon>Companilactobacillus</taxon>
    </lineage>
</organism>
<proteinExistence type="predicted"/>
<accession>A0ABW1URT5</accession>
<dbReference type="PROSITE" id="PS50977">
    <property type="entry name" value="HTH_TETR_2"/>
    <property type="match status" value="1"/>
</dbReference>
<evidence type="ECO:0000256" key="2">
    <source>
        <dbReference type="PROSITE-ProRule" id="PRU00335"/>
    </source>
</evidence>
<dbReference type="Pfam" id="PF00440">
    <property type="entry name" value="TetR_N"/>
    <property type="match status" value="1"/>
</dbReference>
<dbReference type="PRINTS" id="PR00455">
    <property type="entry name" value="HTHTETR"/>
</dbReference>
<keyword evidence="1 2" id="KW-0238">DNA-binding</keyword>
<evidence type="ECO:0000259" key="3">
    <source>
        <dbReference type="PROSITE" id="PS50977"/>
    </source>
</evidence>
<feature type="domain" description="HTH tetR-type" evidence="3">
    <location>
        <begin position="9"/>
        <end position="69"/>
    </location>
</feature>
<dbReference type="InterPro" id="IPR009057">
    <property type="entry name" value="Homeodomain-like_sf"/>
</dbReference>
<dbReference type="PANTHER" id="PTHR43479:SF11">
    <property type="entry name" value="ACREF_ENVCD OPERON REPRESSOR-RELATED"/>
    <property type="match status" value="1"/>
</dbReference>
<comment type="caution">
    <text evidence="4">The sequence shown here is derived from an EMBL/GenBank/DDBJ whole genome shotgun (WGS) entry which is preliminary data.</text>
</comment>
<dbReference type="PROSITE" id="PS01081">
    <property type="entry name" value="HTH_TETR_1"/>
    <property type="match status" value="1"/>
</dbReference>
<dbReference type="InterPro" id="IPR023772">
    <property type="entry name" value="DNA-bd_HTH_TetR-type_CS"/>
</dbReference>
<dbReference type="Gene3D" id="1.10.357.10">
    <property type="entry name" value="Tetracycline Repressor, domain 2"/>
    <property type="match status" value="1"/>
</dbReference>
<evidence type="ECO:0000313" key="5">
    <source>
        <dbReference type="Proteomes" id="UP001596186"/>
    </source>
</evidence>
<dbReference type="InterPro" id="IPR050624">
    <property type="entry name" value="HTH-type_Tx_Regulator"/>
</dbReference>
<dbReference type="RefSeq" id="WP_164507686.1">
    <property type="nucleotide sequence ID" value="NZ_JBHSSN010000002.1"/>
</dbReference>
<evidence type="ECO:0000256" key="1">
    <source>
        <dbReference type="ARBA" id="ARBA00023125"/>
    </source>
</evidence>
<dbReference type="EMBL" id="JBHSSN010000002">
    <property type="protein sequence ID" value="MFC6322414.1"/>
    <property type="molecule type" value="Genomic_DNA"/>
</dbReference>
<gene>
    <name evidence="4" type="ORF">ACFP1F_01360</name>
</gene>
<dbReference type="Proteomes" id="UP001596186">
    <property type="component" value="Unassembled WGS sequence"/>
</dbReference>
<dbReference type="InterPro" id="IPR001647">
    <property type="entry name" value="HTH_TetR"/>
</dbReference>
<reference evidence="5" key="1">
    <citation type="journal article" date="2019" name="Int. J. Syst. Evol. Microbiol.">
        <title>The Global Catalogue of Microorganisms (GCM) 10K type strain sequencing project: providing services to taxonomists for standard genome sequencing and annotation.</title>
        <authorList>
            <consortium name="The Broad Institute Genomics Platform"/>
            <consortium name="The Broad Institute Genome Sequencing Center for Infectious Disease"/>
            <person name="Wu L."/>
            <person name="Ma J."/>
        </authorList>
    </citation>
    <scope>NUCLEOTIDE SEQUENCE [LARGE SCALE GENOMIC DNA]</scope>
    <source>
        <strain evidence="5">CCM 8895</strain>
    </source>
</reference>
<name>A0ABW1URT5_9LACO</name>